<protein>
    <submittedName>
        <fullName evidence="1">Uncharacterized protein</fullName>
    </submittedName>
</protein>
<organism evidence="1 2">
    <name type="scientific">Buttiauxella gaviniae ATCC 51604</name>
    <dbReference type="NCBI Taxonomy" id="1354253"/>
    <lineage>
        <taxon>Bacteria</taxon>
        <taxon>Pseudomonadati</taxon>
        <taxon>Pseudomonadota</taxon>
        <taxon>Gammaproteobacteria</taxon>
        <taxon>Enterobacterales</taxon>
        <taxon>Enterobacteriaceae</taxon>
        <taxon>Buttiauxella</taxon>
    </lineage>
</organism>
<reference evidence="1 2" key="1">
    <citation type="submission" date="2016-04" db="EMBL/GenBank/DDBJ databases">
        <title>ATOL: Assembling a taxonomically balanced genome-scale reconstruction of the evolutionary history of the Enterobacteriaceae.</title>
        <authorList>
            <person name="Plunkett G.III."/>
            <person name="Neeno-Eckwall E.C."/>
            <person name="Glasner J.D."/>
            <person name="Perna N.T."/>
        </authorList>
    </citation>
    <scope>NUCLEOTIDE SEQUENCE [LARGE SCALE GENOMIC DNA]</scope>
    <source>
        <strain evidence="1 2">ATCC 51604</strain>
    </source>
</reference>
<name>A0A1B7HW79_9ENTR</name>
<proteinExistence type="predicted"/>
<dbReference type="AlphaFoldDB" id="A0A1B7HW79"/>
<gene>
    <name evidence="1" type="ORF">M977_02762</name>
</gene>
<dbReference type="Proteomes" id="UP000078504">
    <property type="component" value="Unassembled WGS sequence"/>
</dbReference>
<dbReference type="EMBL" id="LXEP01000027">
    <property type="protein sequence ID" value="OAT19940.1"/>
    <property type="molecule type" value="Genomic_DNA"/>
</dbReference>
<dbReference type="PATRIC" id="fig|1354253.4.peg.2811"/>
<evidence type="ECO:0000313" key="1">
    <source>
        <dbReference type="EMBL" id="OAT19940.1"/>
    </source>
</evidence>
<evidence type="ECO:0000313" key="2">
    <source>
        <dbReference type="Proteomes" id="UP000078504"/>
    </source>
</evidence>
<accession>A0A1B7HW79</accession>
<comment type="caution">
    <text evidence="1">The sequence shown here is derived from an EMBL/GenBank/DDBJ whole genome shotgun (WGS) entry which is preliminary data.</text>
</comment>
<sequence>MKIKAPIFIAGALTHCDFTKIVKKSAYLMKIDLDTWFEPSG</sequence>